<evidence type="ECO:0000313" key="2">
    <source>
        <dbReference type="EMBL" id="RBI84724.1"/>
    </source>
</evidence>
<evidence type="ECO:0000259" key="1">
    <source>
        <dbReference type="Pfam" id="PF00535"/>
    </source>
</evidence>
<dbReference type="GO" id="GO:0016740">
    <property type="term" value="F:transferase activity"/>
    <property type="evidence" value="ECO:0007669"/>
    <property type="project" value="UniProtKB-KW"/>
</dbReference>
<protein>
    <submittedName>
        <fullName evidence="2">Glycosyltransferase family 2 protein</fullName>
    </submittedName>
</protein>
<reference evidence="2 3" key="1">
    <citation type="submission" date="2018-07" db="EMBL/GenBank/DDBJ databases">
        <title>Rhodosalinus sp. strain E84T genomic sequence and assembly.</title>
        <authorList>
            <person name="Liu Z.-W."/>
            <person name="Lu D.-C."/>
        </authorList>
    </citation>
    <scope>NUCLEOTIDE SEQUENCE [LARGE SCALE GENOMIC DNA]</scope>
    <source>
        <strain evidence="2 3">E84</strain>
    </source>
</reference>
<dbReference type="OrthoDB" id="7527830at2"/>
<name>A0A365U8G6_9RHOB</name>
<dbReference type="CDD" id="cd00761">
    <property type="entry name" value="Glyco_tranf_GTA_type"/>
    <property type="match status" value="1"/>
</dbReference>
<gene>
    <name evidence="2" type="ORF">DRV85_12305</name>
</gene>
<proteinExistence type="predicted"/>
<sequence length="422" mass="46401">MHEENPLRQLIAALESPSAAGPDLPARLTTALDRLGALEARDTRVHVDDLERLLGMVLRLHGEERVALLADLQKAQFELLSVRDHAADHRLSGYAHSIGMRFARALQALPRGRRDRFFDAPGYLRRNPDVAQAGMDALDHYLSSGAAEGRWPFDLDADGDDLFSLGDAAPRFAADMPDPLREQAMSILRRERPSVSVIVPLWNRARLVPTAVSSALLQSYAPQEVIVIDDGSEDGGPAHLRARFPEAVAEGRLRILERKHAGVSAARNAGLAAASGAIVAYLDSDNRWEPDHLLYACAALLGTKGATSAYTAIARHNLTDGWSDILFRRYDRAALEQENFIDLNAFVHQRKLVDRLGGFDERLTRLVDWDLVLRLTTGASTAQMPVVTGHHFVERTVLSNLTFTEDAEANLARILANRQGAG</sequence>
<organism evidence="2 3">
    <name type="scientific">Rhodosalinus halophilus</name>
    <dbReference type="NCBI Taxonomy" id="2259333"/>
    <lineage>
        <taxon>Bacteria</taxon>
        <taxon>Pseudomonadati</taxon>
        <taxon>Pseudomonadota</taxon>
        <taxon>Alphaproteobacteria</taxon>
        <taxon>Rhodobacterales</taxon>
        <taxon>Paracoccaceae</taxon>
        <taxon>Rhodosalinus</taxon>
    </lineage>
</organism>
<comment type="caution">
    <text evidence="2">The sequence shown here is derived from an EMBL/GenBank/DDBJ whole genome shotgun (WGS) entry which is preliminary data.</text>
</comment>
<dbReference type="Pfam" id="PF00535">
    <property type="entry name" value="Glycos_transf_2"/>
    <property type="match status" value="1"/>
</dbReference>
<evidence type="ECO:0000313" key="3">
    <source>
        <dbReference type="Proteomes" id="UP000253370"/>
    </source>
</evidence>
<dbReference type="PANTHER" id="PTHR43685">
    <property type="entry name" value="GLYCOSYLTRANSFERASE"/>
    <property type="match status" value="1"/>
</dbReference>
<accession>A0A365U8G6</accession>
<dbReference type="InterPro" id="IPR001173">
    <property type="entry name" value="Glyco_trans_2-like"/>
</dbReference>
<keyword evidence="2" id="KW-0808">Transferase</keyword>
<dbReference type="AlphaFoldDB" id="A0A365U8G6"/>
<keyword evidence="3" id="KW-1185">Reference proteome</keyword>
<dbReference type="SUPFAM" id="SSF53448">
    <property type="entry name" value="Nucleotide-diphospho-sugar transferases"/>
    <property type="match status" value="1"/>
</dbReference>
<dbReference type="Gene3D" id="3.90.550.10">
    <property type="entry name" value="Spore Coat Polysaccharide Biosynthesis Protein SpsA, Chain A"/>
    <property type="match status" value="1"/>
</dbReference>
<dbReference type="PANTHER" id="PTHR43685:SF2">
    <property type="entry name" value="GLYCOSYLTRANSFERASE 2-LIKE DOMAIN-CONTAINING PROTEIN"/>
    <property type="match status" value="1"/>
</dbReference>
<dbReference type="InterPro" id="IPR029044">
    <property type="entry name" value="Nucleotide-diphossugar_trans"/>
</dbReference>
<feature type="domain" description="Glycosyltransferase 2-like" evidence="1">
    <location>
        <begin position="196"/>
        <end position="320"/>
    </location>
</feature>
<dbReference type="EMBL" id="QNTQ01000010">
    <property type="protein sequence ID" value="RBI84724.1"/>
    <property type="molecule type" value="Genomic_DNA"/>
</dbReference>
<dbReference type="Proteomes" id="UP000253370">
    <property type="component" value="Unassembled WGS sequence"/>
</dbReference>
<dbReference type="InterPro" id="IPR050834">
    <property type="entry name" value="Glycosyltransf_2"/>
</dbReference>
<dbReference type="RefSeq" id="WP_113289763.1">
    <property type="nucleotide sequence ID" value="NZ_QNTQ01000010.1"/>
</dbReference>